<evidence type="ECO:0000256" key="2">
    <source>
        <dbReference type="ARBA" id="ARBA00022723"/>
    </source>
</evidence>
<evidence type="ECO:0000313" key="10">
    <source>
        <dbReference type="Proteomes" id="UP000675881"/>
    </source>
</evidence>
<dbReference type="GO" id="GO:0031012">
    <property type="term" value="C:extracellular matrix"/>
    <property type="evidence" value="ECO:0007669"/>
    <property type="project" value="TreeGrafter"/>
</dbReference>
<dbReference type="EMBL" id="HG994592">
    <property type="protein sequence ID" value="CAF2825887.1"/>
    <property type="molecule type" value="Genomic_DNA"/>
</dbReference>
<keyword evidence="3" id="KW-0378">Hydrolase</keyword>
<dbReference type="InterPro" id="IPR041645">
    <property type="entry name" value="ADAMTS_CR_2"/>
</dbReference>
<evidence type="ECO:0000256" key="1">
    <source>
        <dbReference type="ARBA" id="ARBA00022670"/>
    </source>
</evidence>
<feature type="binding site" evidence="8">
    <location>
        <position position="139"/>
    </location>
    <ligand>
        <name>Zn(2+)</name>
        <dbReference type="ChEBI" id="CHEBI:29105"/>
        <note>catalytic</note>
    </ligand>
</feature>
<dbReference type="Gene3D" id="3.40.1620.60">
    <property type="match status" value="1"/>
</dbReference>
<dbReference type="InterPro" id="IPR024079">
    <property type="entry name" value="MetalloPept_cat_dom_sf"/>
</dbReference>
<evidence type="ECO:0000256" key="7">
    <source>
        <dbReference type="ARBA" id="ARBA00023180"/>
    </source>
</evidence>
<dbReference type="GO" id="GO:0004222">
    <property type="term" value="F:metalloendopeptidase activity"/>
    <property type="evidence" value="ECO:0007669"/>
    <property type="project" value="InterPro"/>
</dbReference>
<dbReference type="GO" id="GO:0030198">
    <property type="term" value="P:extracellular matrix organization"/>
    <property type="evidence" value="ECO:0007669"/>
    <property type="project" value="TreeGrafter"/>
</dbReference>
<keyword evidence="4 8" id="KW-0862">Zinc</keyword>
<proteinExistence type="predicted"/>
<dbReference type="PANTHER" id="PTHR13723">
    <property type="entry name" value="ADAMTS A DISINTEGRIN AND METALLOPROTEASE WITH THROMBOSPONDIN MOTIFS PROTEASE"/>
    <property type="match status" value="1"/>
</dbReference>
<protein>
    <submittedName>
        <fullName evidence="9">(salmon louse) hypothetical protein</fullName>
    </submittedName>
</protein>
<evidence type="ECO:0000256" key="6">
    <source>
        <dbReference type="ARBA" id="ARBA00023157"/>
    </source>
</evidence>
<evidence type="ECO:0000256" key="4">
    <source>
        <dbReference type="ARBA" id="ARBA00022833"/>
    </source>
</evidence>
<dbReference type="PANTHER" id="PTHR13723:SF275">
    <property type="entry name" value="STALL, ISOFORM C"/>
    <property type="match status" value="1"/>
</dbReference>
<evidence type="ECO:0000256" key="8">
    <source>
        <dbReference type="PROSITE-ProRule" id="PRU00276"/>
    </source>
</evidence>
<feature type="binding site" evidence="8">
    <location>
        <position position="143"/>
    </location>
    <ligand>
        <name>Zn(2+)</name>
        <dbReference type="ChEBI" id="CHEBI:29105"/>
        <note>catalytic</note>
    </ligand>
</feature>
<sequence>MMNFFLTKIQNIVFTYLNSVQLLYESSRLSTKFELILVRLEVARTPIRGLIKHRNIERYLESFCGWQKSINPGGIFMGDLDTPDHWDHGLMLTGLNLYDTHPKYDNVIGLAWVSGMCHPAFSCTINEGNNFESVYVIAHEMGHSLGMNHDGELDEGNTCNPNKYLMSPILGPGKVTWSSCSNEEIEQFLNERQASCLNDIPPTQEDYNYAKAQRYKYPGELYSAHEQCIQAFGKTFKPHLKESNPFEDICRELWCSNRTHALRAHPALEGTNCHLKPFPFGSVCKDGLCQPFDPSGRKNRFEKTGSILNDVVDEV</sequence>
<accession>A0A7R8CN07</accession>
<keyword evidence="10" id="KW-1185">Reference proteome</keyword>
<dbReference type="Pfam" id="PF17771">
    <property type="entry name" value="ADAMTS_CR_2"/>
    <property type="match status" value="1"/>
</dbReference>
<dbReference type="OrthoDB" id="10035764at2759"/>
<dbReference type="InterPro" id="IPR050439">
    <property type="entry name" value="ADAMTS_ADAMTS-like"/>
</dbReference>
<feature type="binding site" evidence="8">
    <location>
        <position position="149"/>
    </location>
    <ligand>
        <name>Zn(2+)</name>
        <dbReference type="ChEBI" id="CHEBI:29105"/>
        <note>catalytic</note>
    </ligand>
</feature>
<dbReference type="GO" id="GO:0046872">
    <property type="term" value="F:metal ion binding"/>
    <property type="evidence" value="ECO:0007669"/>
    <property type="project" value="UniProtKB-KW"/>
</dbReference>
<dbReference type="Gene3D" id="3.40.390.10">
    <property type="entry name" value="Collagenase (Catalytic Domain)"/>
    <property type="match status" value="1"/>
</dbReference>
<dbReference type="GO" id="GO:0006508">
    <property type="term" value="P:proteolysis"/>
    <property type="evidence" value="ECO:0007669"/>
    <property type="project" value="UniProtKB-KW"/>
</dbReference>
<dbReference type="Pfam" id="PF01421">
    <property type="entry name" value="Reprolysin"/>
    <property type="match status" value="1"/>
</dbReference>
<reference evidence="9" key="1">
    <citation type="submission" date="2021-02" db="EMBL/GenBank/DDBJ databases">
        <authorList>
            <person name="Bekaert M."/>
        </authorList>
    </citation>
    <scope>NUCLEOTIDE SEQUENCE</scope>
    <source>
        <strain evidence="9">IoA-00</strain>
    </source>
</reference>
<evidence type="ECO:0000256" key="3">
    <source>
        <dbReference type="ARBA" id="ARBA00022801"/>
    </source>
</evidence>
<evidence type="ECO:0000256" key="5">
    <source>
        <dbReference type="ARBA" id="ARBA00023049"/>
    </source>
</evidence>
<dbReference type="Proteomes" id="UP000675881">
    <property type="component" value="Chromosome 13"/>
</dbReference>
<keyword evidence="6" id="KW-1015">Disulfide bond</keyword>
<evidence type="ECO:0000313" key="9">
    <source>
        <dbReference type="EMBL" id="CAF2825887.1"/>
    </source>
</evidence>
<dbReference type="InterPro" id="IPR001590">
    <property type="entry name" value="Peptidase_M12B"/>
</dbReference>
<keyword evidence="1" id="KW-0645">Protease</keyword>
<feature type="active site" evidence="8">
    <location>
        <position position="140"/>
    </location>
</feature>
<dbReference type="PROSITE" id="PS50215">
    <property type="entry name" value="ADAM_MEPRO"/>
    <property type="match status" value="1"/>
</dbReference>
<keyword evidence="5" id="KW-0482">Metalloprotease</keyword>
<keyword evidence="7" id="KW-0325">Glycoprotein</keyword>
<name>A0A7R8CN07_LEPSM</name>
<dbReference type="SUPFAM" id="SSF55486">
    <property type="entry name" value="Metalloproteases ('zincins'), catalytic domain"/>
    <property type="match status" value="1"/>
</dbReference>
<keyword evidence="2 8" id="KW-0479">Metal-binding</keyword>
<organism evidence="9 10">
    <name type="scientific">Lepeophtheirus salmonis</name>
    <name type="common">Salmon louse</name>
    <name type="synonym">Caligus salmonis</name>
    <dbReference type="NCBI Taxonomy" id="72036"/>
    <lineage>
        <taxon>Eukaryota</taxon>
        <taxon>Metazoa</taxon>
        <taxon>Ecdysozoa</taxon>
        <taxon>Arthropoda</taxon>
        <taxon>Crustacea</taxon>
        <taxon>Multicrustacea</taxon>
        <taxon>Hexanauplia</taxon>
        <taxon>Copepoda</taxon>
        <taxon>Siphonostomatoida</taxon>
        <taxon>Caligidae</taxon>
        <taxon>Lepeophtheirus</taxon>
    </lineage>
</organism>
<dbReference type="AlphaFoldDB" id="A0A7R8CN07"/>
<gene>
    <name evidence="9" type="ORF">LSAA_4255</name>
</gene>
<comment type="caution">
    <text evidence="8">Lacks conserved residue(s) required for the propagation of feature annotation.</text>
</comment>